<dbReference type="InterPro" id="IPR054542">
    <property type="entry name" value="Cys_met_metab_PP"/>
</dbReference>
<dbReference type="EC" id="2.5.1.48" evidence="6"/>
<dbReference type="GO" id="GO:0005737">
    <property type="term" value="C:cytoplasm"/>
    <property type="evidence" value="ECO:0007669"/>
    <property type="project" value="TreeGrafter"/>
</dbReference>
<evidence type="ECO:0000256" key="1">
    <source>
        <dbReference type="ARBA" id="ARBA00001933"/>
    </source>
</evidence>
<dbReference type="GO" id="GO:0003962">
    <property type="term" value="F:cystathionine gamma-synthase activity"/>
    <property type="evidence" value="ECO:0007669"/>
    <property type="project" value="UniProtKB-EC"/>
</dbReference>
<evidence type="ECO:0000256" key="3">
    <source>
        <dbReference type="ARBA" id="ARBA00022898"/>
    </source>
</evidence>
<dbReference type="InterPro" id="IPR015421">
    <property type="entry name" value="PyrdxlP-dep_Trfase_major"/>
</dbReference>
<dbReference type="Gene3D" id="3.40.640.10">
    <property type="entry name" value="Type I PLP-dependent aspartate aminotransferase-like (Major domain)"/>
    <property type="match status" value="1"/>
</dbReference>
<evidence type="ECO:0000256" key="5">
    <source>
        <dbReference type="RuleBase" id="RU362118"/>
    </source>
</evidence>
<dbReference type="Gene3D" id="3.90.1150.10">
    <property type="entry name" value="Aspartate Aminotransferase, domain 1"/>
    <property type="match status" value="1"/>
</dbReference>
<organism evidence="6 7">
    <name type="scientific">Lujinxingia vulgaris</name>
    <dbReference type="NCBI Taxonomy" id="2600176"/>
    <lineage>
        <taxon>Bacteria</taxon>
        <taxon>Deltaproteobacteria</taxon>
        <taxon>Bradymonadales</taxon>
        <taxon>Lujinxingiaceae</taxon>
        <taxon>Lujinxingia</taxon>
    </lineage>
</organism>
<dbReference type="PIRSF" id="PIRSF001434">
    <property type="entry name" value="CGS"/>
    <property type="match status" value="1"/>
</dbReference>
<dbReference type="CDD" id="cd00614">
    <property type="entry name" value="CGS_like"/>
    <property type="match status" value="1"/>
</dbReference>
<comment type="caution">
    <text evidence="6">The sequence shown here is derived from an EMBL/GenBank/DDBJ whole genome shotgun (WGS) entry which is preliminary data.</text>
</comment>
<evidence type="ECO:0000256" key="2">
    <source>
        <dbReference type="ARBA" id="ARBA00009077"/>
    </source>
</evidence>
<dbReference type="OrthoDB" id="9805807at2"/>
<name>A0A5C6WTX1_9DELT</name>
<dbReference type="PROSITE" id="PS00868">
    <property type="entry name" value="CYS_MET_METAB_PP"/>
    <property type="match status" value="1"/>
</dbReference>
<dbReference type="Proteomes" id="UP000321046">
    <property type="component" value="Unassembled WGS sequence"/>
</dbReference>
<comment type="cofactor">
    <cofactor evidence="1 5">
        <name>pyridoxal 5'-phosphate</name>
        <dbReference type="ChEBI" id="CHEBI:597326"/>
    </cofactor>
</comment>
<sequence length="378" mass="40914">MGFDTRAIHAGQEPDPSNGAIMTPIFQTSTYVQSSPGHHQGFEYTRTHNPTRNALEDCLASLEKGKHGVAFASGCAATSTIMHMLNAGDHVVSGDDVYGGTYRLFTKVFRPMGIGFSFVDMTDLEAFKAALTPATRLVWLESPTNPMLKICDIQAICEIAHEQGIPVVVDNTFMSPYFQNPLLLGADLVVHSTTKFINGHSDVVGGVVITNDDEAAEKLRFLQNSIGAVPGPFDSWLVLRGVKTLAVRMRQHAANAQVIAEYLEKHEAVEKVLYPGLESHPQHAIAKKQMSGFGGMITFVLKDGLEPARTMLERVKVFALAESLGGVESLIEHPAIMTHASVPPEVRAELGISDGLVRLSVGIEDVQDLVADLEQALS</sequence>
<evidence type="ECO:0000256" key="4">
    <source>
        <dbReference type="PIRSR" id="PIRSR001434-2"/>
    </source>
</evidence>
<dbReference type="GO" id="GO:0019343">
    <property type="term" value="P:cysteine biosynthetic process via cystathionine"/>
    <property type="evidence" value="ECO:0007669"/>
    <property type="project" value="TreeGrafter"/>
</dbReference>
<dbReference type="FunFam" id="3.90.1150.10:FF:000008">
    <property type="entry name" value="Cystathionine gamma-synthase"/>
    <property type="match status" value="1"/>
</dbReference>
<dbReference type="EMBL" id="VOSL01000146">
    <property type="protein sequence ID" value="TXD31728.1"/>
    <property type="molecule type" value="Genomic_DNA"/>
</dbReference>
<dbReference type="Pfam" id="PF01053">
    <property type="entry name" value="Cys_Met_Meta_PP"/>
    <property type="match status" value="1"/>
</dbReference>
<dbReference type="PANTHER" id="PTHR11808">
    <property type="entry name" value="TRANS-SULFURATION ENZYME FAMILY MEMBER"/>
    <property type="match status" value="1"/>
</dbReference>
<feature type="modified residue" description="N6-(pyridoxal phosphate)lysine" evidence="4">
    <location>
        <position position="195"/>
    </location>
</feature>
<keyword evidence="6" id="KW-0808">Transferase</keyword>
<dbReference type="RefSeq" id="WP_146977448.1">
    <property type="nucleotide sequence ID" value="NZ_VOSL01000146.1"/>
</dbReference>
<protein>
    <submittedName>
        <fullName evidence="6">Cystathionine gamma-synthase</fullName>
        <ecNumber evidence="6">2.5.1.48</ecNumber>
    </submittedName>
</protein>
<gene>
    <name evidence="6" type="ORF">FRC96_20545</name>
</gene>
<dbReference type="GO" id="GO:0019346">
    <property type="term" value="P:transsulfuration"/>
    <property type="evidence" value="ECO:0007669"/>
    <property type="project" value="InterPro"/>
</dbReference>
<dbReference type="SUPFAM" id="SSF53383">
    <property type="entry name" value="PLP-dependent transferases"/>
    <property type="match status" value="1"/>
</dbReference>
<evidence type="ECO:0000313" key="6">
    <source>
        <dbReference type="EMBL" id="TXD31728.1"/>
    </source>
</evidence>
<dbReference type="InterPro" id="IPR000277">
    <property type="entry name" value="Cys/Met-Metab_PyrdxlP-dep_enz"/>
</dbReference>
<dbReference type="PANTHER" id="PTHR11808:SF15">
    <property type="entry name" value="CYSTATHIONINE GAMMA-LYASE"/>
    <property type="match status" value="1"/>
</dbReference>
<dbReference type="GO" id="GO:0004123">
    <property type="term" value="F:cystathionine gamma-lyase activity"/>
    <property type="evidence" value="ECO:0007669"/>
    <property type="project" value="TreeGrafter"/>
</dbReference>
<dbReference type="InterPro" id="IPR015422">
    <property type="entry name" value="PyrdxlP-dep_Trfase_small"/>
</dbReference>
<reference evidence="6 7" key="1">
    <citation type="submission" date="2019-08" db="EMBL/GenBank/DDBJ databases">
        <title>Bradymonadales sp. TMQ2.</title>
        <authorList>
            <person name="Liang Q."/>
        </authorList>
    </citation>
    <scope>NUCLEOTIDE SEQUENCE [LARGE SCALE GENOMIC DNA]</scope>
    <source>
        <strain evidence="6 7">TMQ2</strain>
    </source>
</reference>
<evidence type="ECO:0000313" key="7">
    <source>
        <dbReference type="Proteomes" id="UP000321046"/>
    </source>
</evidence>
<comment type="similarity">
    <text evidence="2 5">Belongs to the trans-sulfuration enzymes family.</text>
</comment>
<dbReference type="NCBIfam" id="NF005871">
    <property type="entry name" value="PRK07811.1"/>
    <property type="match status" value="1"/>
</dbReference>
<dbReference type="InterPro" id="IPR015424">
    <property type="entry name" value="PyrdxlP-dep_Trfase"/>
</dbReference>
<dbReference type="FunFam" id="3.40.640.10:FF:000009">
    <property type="entry name" value="Cystathionine gamma-synthase homolog"/>
    <property type="match status" value="1"/>
</dbReference>
<accession>A0A5C6WTX1</accession>
<dbReference type="AlphaFoldDB" id="A0A5C6WTX1"/>
<proteinExistence type="inferred from homology"/>
<dbReference type="GO" id="GO:0030170">
    <property type="term" value="F:pyridoxal phosphate binding"/>
    <property type="evidence" value="ECO:0007669"/>
    <property type="project" value="InterPro"/>
</dbReference>
<keyword evidence="3 4" id="KW-0663">Pyridoxal phosphate</keyword>